<dbReference type="OrthoDB" id="6114240at2759"/>
<evidence type="ECO:0000259" key="5">
    <source>
        <dbReference type="PROSITE" id="PS51934"/>
    </source>
</evidence>
<feature type="domain" description="LRAT" evidence="5">
    <location>
        <begin position="19"/>
        <end position="177"/>
    </location>
</feature>
<dbReference type="Pfam" id="PF04970">
    <property type="entry name" value="LRAT"/>
    <property type="match status" value="1"/>
</dbReference>
<dbReference type="GO" id="GO:0005737">
    <property type="term" value="C:cytoplasm"/>
    <property type="evidence" value="ECO:0007669"/>
    <property type="project" value="TreeGrafter"/>
</dbReference>
<name>A0A8S3VIH9_MYTED</name>
<keyword evidence="4" id="KW-0443">Lipid metabolism</keyword>
<dbReference type="PROSITE" id="PS51934">
    <property type="entry name" value="LRAT"/>
    <property type="match status" value="1"/>
</dbReference>
<accession>A0A8S3VIH9</accession>
<proteinExistence type="inferred from homology"/>
<sequence length="218" mass="24838">MTQTIHNRAVLDSLEEGDLIEIARGLYSHWAVYSATNYPFSFEKAKSCVYLKDEIEYKCKFHHDLNMYSYALTGNEEVIHLAGDEGHSSGAYLTKLFSVCGVPFNKVTVKIENFWKVVNNSRAKKNNIYDWYYRYFSPKDIVKRARGMIGPVEYNLLWNNCEHFASWCRYGTRISTQADKTLLTANDVGTTATVVGAGAVLGALAYKNRKDRKESSKL</sequence>
<dbReference type="GO" id="GO:0004623">
    <property type="term" value="F:phospholipase A2 activity"/>
    <property type="evidence" value="ECO:0007669"/>
    <property type="project" value="TreeGrafter"/>
</dbReference>
<organism evidence="6 7">
    <name type="scientific">Mytilus edulis</name>
    <name type="common">Blue mussel</name>
    <dbReference type="NCBI Taxonomy" id="6550"/>
    <lineage>
        <taxon>Eukaryota</taxon>
        <taxon>Metazoa</taxon>
        <taxon>Spiralia</taxon>
        <taxon>Lophotrochozoa</taxon>
        <taxon>Mollusca</taxon>
        <taxon>Bivalvia</taxon>
        <taxon>Autobranchia</taxon>
        <taxon>Pteriomorphia</taxon>
        <taxon>Mytilida</taxon>
        <taxon>Mytiloidea</taxon>
        <taxon>Mytilidae</taxon>
        <taxon>Mytilinae</taxon>
        <taxon>Mytilus</taxon>
    </lineage>
</organism>
<dbReference type="Proteomes" id="UP000683360">
    <property type="component" value="Unassembled WGS sequence"/>
</dbReference>
<dbReference type="EMBL" id="CAJPWZ010003308">
    <property type="protein sequence ID" value="CAG2256526.1"/>
    <property type="molecule type" value="Genomic_DNA"/>
</dbReference>
<evidence type="ECO:0000256" key="1">
    <source>
        <dbReference type="ARBA" id="ARBA00007824"/>
    </source>
</evidence>
<evidence type="ECO:0000313" key="6">
    <source>
        <dbReference type="EMBL" id="CAG2256526.1"/>
    </source>
</evidence>
<dbReference type="PANTHER" id="PTHR13943">
    <property type="entry name" value="HRAS-LIKE SUPPRESSOR - RELATED"/>
    <property type="match status" value="1"/>
</dbReference>
<dbReference type="PANTHER" id="PTHR13943:SF77">
    <property type="entry name" value="LRAT DOMAIN-CONTAINING PROTEIN"/>
    <property type="match status" value="1"/>
</dbReference>
<dbReference type="Gene3D" id="3.90.1720.10">
    <property type="entry name" value="endopeptidase domain like (from Nostoc punctiforme)"/>
    <property type="match status" value="1"/>
</dbReference>
<keyword evidence="3" id="KW-0378">Hydrolase</keyword>
<dbReference type="GO" id="GO:0016410">
    <property type="term" value="F:N-acyltransferase activity"/>
    <property type="evidence" value="ECO:0007669"/>
    <property type="project" value="TreeGrafter"/>
</dbReference>
<dbReference type="GO" id="GO:0070292">
    <property type="term" value="P:N-acylphosphatidylethanolamine metabolic process"/>
    <property type="evidence" value="ECO:0007669"/>
    <property type="project" value="TreeGrafter"/>
</dbReference>
<protein>
    <recommendedName>
        <fullName evidence="5">LRAT domain-containing protein</fullName>
    </recommendedName>
</protein>
<evidence type="ECO:0000256" key="3">
    <source>
        <dbReference type="ARBA" id="ARBA00022801"/>
    </source>
</evidence>
<evidence type="ECO:0000313" key="7">
    <source>
        <dbReference type="Proteomes" id="UP000683360"/>
    </source>
</evidence>
<dbReference type="GO" id="GO:0008970">
    <property type="term" value="F:phospholipase A1 activity"/>
    <property type="evidence" value="ECO:0007669"/>
    <property type="project" value="TreeGrafter"/>
</dbReference>
<comment type="similarity">
    <text evidence="1">Belongs to the H-rev107 family.</text>
</comment>
<keyword evidence="2" id="KW-0808">Transferase</keyword>
<dbReference type="InterPro" id="IPR007053">
    <property type="entry name" value="LRAT_dom"/>
</dbReference>
<evidence type="ECO:0000256" key="4">
    <source>
        <dbReference type="ARBA" id="ARBA00023098"/>
    </source>
</evidence>
<reference evidence="6" key="1">
    <citation type="submission" date="2021-03" db="EMBL/GenBank/DDBJ databases">
        <authorList>
            <person name="Bekaert M."/>
        </authorList>
    </citation>
    <scope>NUCLEOTIDE SEQUENCE</scope>
</reference>
<dbReference type="AlphaFoldDB" id="A0A8S3VIH9"/>
<evidence type="ECO:0000256" key="2">
    <source>
        <dbReference type="ARBA" id="ARBA00022679"/>
    </source>
</evidence>
<dbReference type="InterPro" id="IPR051496">
    <property type="entry name" value="H-rev107_PLA/AT"/>
</dbReference>
<gene>
    <name evidence="6" type="ORF">MEDL_67895</name>
</gene>
<keyword evidence="7" id="KW-1185">Reference proteome</keyword>
<comment type="caution">
    <text evidence="6">The sequence shown here is derived from an EMBL/GenBank/DDBJ whole genome shotgun (WGS) entry which is preliminary data.</text>
</comment>